<dbReference type="Proteomes" id="UP000610373">
    <property type="component" value="Unassembled WGS sequence"/>
</dbReference>
<protein>
    <recommendedName>
        <fullName evidence="3">CRISPR-associated protein</fullName>
    </recommendedName>
</protein>
<gene>
    <name evidence="1" type="ORF">CHKLHMKO_00605</name>
</gene>
<evidence type="ECO:0008006" key="3">
    <source>
        <dbReference type="Google" id="ProtNLM"/>
    </source>
</evidence>
<reference evidence="1" key="1">
    <citation type="submission" date="2020-10" db="EMBL/GenBank/DDBJ databases">
        <authorList>
            <person name="Hahn C.J."/>
            <person name="Laso-Perez R."/>
            <person name="Vulcano F."/>
            <person name="Vaziourakis K.-M."/>
            <person name="Stokke R."/>
            <person name="Steen I.H."/>
            <person name="Teske A."/>
            <person name="Boetius A."/>
            <person name="Liebeke M."/>
            <person name="Amann R."/>
            <person name="Knittel K."/>
        </authorList>
    </citation>
    <scope>NUCLEOTIDE SEQUENCE</scope>
    <source>
        <strain evidence="1">Gfbio:e3339647-f889-4370-9287-4fb5cb688e4c:AG392O15_GoMArc1</strain>
    </source>
</reference>
<evidence type="ECO:0000313" key="2">
    <source>
        <dbReference type="Proteomes" id="UP000610373"/>
    </source>
</evidence>
<name>A0A811TF13_9EURY</name>
<sequence>MLTALLIANIGNSDIGKGGISLYSQKNRHINIYDESRDLWKSKDFKNIELLLLDPVLRKIRKMFDIKRIYLFYTEQSPPHRQDTKFIAHIAKSILCSEYNFDETSINLQLISKNPSDYDEMLKLYQAEIDNTPESADRVFVSLAGGTPQQNTSAMLESVARFREKATIIYTPRGSKDAVEYGVGYEIYKRMITQRINILKEKKMYGVAADLAAEHGVLDSNEVKMLQAKNHRLLFNFESAHTLFNEVKNKIPEHQDEIYSAIDELEKLKSRDVCALIRELYENMLVKWEQGAYVDFLGRLFRFEEAVLRLVFERETDVTTEKKKGGYADFVRYIKENNNLLQFLKKEGIDPNQPNRKVLRKILEFWVKKGKKTKLGPIFGFVKKINEPHFEGDGLADLRNKSILGHGFEGISKDRINKLYGSDRLIDDLKKFINTFECDE</sequence>
<evidence type="ECO:0000313" key="1">
    <source>
        <dbReference type="EMBL" id="CAD6494039.1"/>
    </source>
</evidence>
<dbReference type="Pfam" id="PF09670">
    <property type="entry name" value="Cas_Cas02710"/>
    <property type="match status" value="1"/>
</dbReference>
<proteinExistence type="predicted"/>
<organism evidence="1 2">
    <name type="scientific">Candidatus Argoarchaeum ethanivorans</name>
    <dbReference type="NCBI Taxonomy" id="2608793"/>
    <lineage>
        <taxon>Archaea</taxon>
        <taxon>Methanobacteriati</taxon>
        <taxon>Methanobacteriota</taxon>
        <taxon>Stenosarchaea group</taxon>
        <taxon>Methanomicrobia</taxon>
        <taxon>Methanosarcinales</taxon>
        <taxon>Methanosarcinales incertae sedis</taxon>
        <taxon>GOM Arc I cluster</taxon>
        <taxon>Candidatus Argoarchaeum</taxon>
    </lineage>
</organism>
<dbReference type="EMBL" id="CAJHIO010000054">
    <property type="protein sequence ID" value="CAD6494039.1"/>
    <property type="molecule type" value="Genomic_DNA"/>
</dbReference>
<accession>A0A811TF13</accession>
<dbReference type="AlphaFoldDB" id="A0A811TF13"/>
<comment type="caution">
    <text evidence="1">The sequence shown here is derived from an EMBL/GenBank/DDBJ whole genome shotgun (WGS) entry which is preliminary data.</text>
</comment>